<dbReference type="GO" id="GO:0015026">
    <property type="term" value="F:coreceptor activity"/>
    <property type="evidence" value="ECO:0007669"/>
    <property type="project" value="TreeGrafter"/>
</dbReference>
<dbReference type="GO" id="GO:0009986">
    <property type="term" value="C:cell surface"/>
    <property type="evidence" value="ECO:0007669"/>
    <property type="project" value="TreeGrafter"/>
</dbReference>
<feature type="disulfide bond" evidence="6">
    <location>
        <begin position="48"/>
        <end position="63"/>
    </location>
</feature>
<keyword evidence="7" id="KW-1133">Transmembrane helix</keyword>
<keyword evidence="4 6" id="KW-1015">Disulfide bond</keyword>
<feature type="non-terminal residue" evidence="10">
    <location>
        <position position="1"/>
    </location>
</feature>
<dbReference type="GO" id="GO:0007266">
    <property type="term" value="P:Rho protein signal transduction"/>
    <property type="evidence" value="ECO:0007669"/>
    <property type="project" value="TreeGrafter"/>
</dbReference>
<evidence type="ECO:0000256" key="5">
    <source>
        <dbReference type="ARBA" id="ARBA00023180"/>
    </source>
</evidence>
<dbReference type="SUPFAM" id="SSF57586">
    <property type="entry name" value="TNF receptor-like"/>
    <property type="match status" value="2"/>
</dbReference>
<keyword evidence="7" id="KW-0472">Membrane</keyword>
<keyword evidence="5" id="KW-0325">Glycoprotein</keyword>
<dbReference type="PROSITE" id="PS00652">
    <property type="entry name" value="TNFR_NGFR_1"/>
    <property type="match status" value="2"/>
</dbReference>
<protein>
    <submittedName>
        <fullName evidence="10">Tumor necrosis factor receptor superfamily member 16</fullName>
    </submittedName>
</protein>
<feature type="repeat" description="TNFR-Cys" evidence="6">
    <location>
        <begin position="129"/>
        <end position="165"/>
    </location>
</feature>
<reference evidence="10" key="1">
    <citation type="journal article" date="2023" name="G3 (Bethesda)">
        <title>Whole genome assembly and annotation of the endangered Caribbean coral Acropora cervicornis.</title>
        <authorList>
            <person name="Selwyn J.D."/>
            <person name="Vollmer S.V."/>
        </authorList>
    </citation>
    <scope>NUCLEOTIDE SEQUENCE</scope>
    <source>
        <strain evidence="10">K2</strain>
    </source>
</reference>
<dbReference type="PROSITE" id="PS50017">
    <property type="entry name" value="DEATH_DOMAIN"/>
    <property type="match status" value="1"/>
</dbReference>
<feature type="domain" description="TNFR-Cys" evidence="9">
    <location>
        <begin position="89"/>
        <end position="127"/>
    </location>
</feature>
<evidence type="ECO:0000256" key="3">
    <source>
        <dbReference type="ARBA" id="ARBA00022737"/>
    </source>
</evidence>
<dbReference type="InterPro" id="IPR000488">
    <property type="entry name" value="Death_dom"/>
</dbReference>
<evidence type="ECO:0000256" key="2">
    <source>
        <dbReference type="ARBA" id="ARBA00022729"/>
    </source>
</evidence>
<dbReference type="SMART" id="SM00005">
    <property type="entry name" value="DEATH"/>
    <property type="match status" value="1"/>
</dbReference>
<evidence type="ECO:0000256" key="6">
    <source>
        <dbReference type="PROSITE-ProRule" id="PRU00206"/>
    </source>
</evidence>
<dbReference type="Gene3D" id="2.10.50.10">
    <property type="entry name" value="Tumor Necrosis Factor Receptor, subunit A, domain 2"/>
    <property type="match status" value="4"/>
</dbReference>
<feature type="transmembrane region" description="Helical" evidence="7">
    <location>
        <begin position="222"/>
        <end position="245"/>
    </location>
</feature>
<dbReference type="EMBL" id="JARQWQ010000056">
    <property type="protein sequence ID" value="KAK2556396.1"/>
    <property type="molecule type" value="Genomic_DNA"/>
</dbReference>
<dbReference type="InterPro" id="IPR011029">
    <property type="entry name" value="DEATH-like_dom_sf"/>
</dbReference>
<keyword evidence="10" id="KW-0675">Receptor</keyword>
<comment type="caution">
    <text evidence="6">Lacks conserved residue(s) required for the propagation of feature annotation.</text>
</comment>
<evidence type="ECO:0000313" key="11">
    <source>
        <dbReference type="Proteomes" id="UP001249851"/>
    </source>
</evidence>
<dbReference type="Proteomes" id="UP001249851">
    <property type="component" value="Unassembled WGS sequence"/>
</dbReference>
<keyword evidence="3" id="KW-0677">Repeat</keyword>
<organism evidence="10 11">
    <name type="scientific">Acropora cervicornis</name>
    <name type="common">Staghorn coral</name>
    <dbReference type="NCBI Taxonomy" id="6130"/>
    <lineage>
        <taxon>Eukaryota</taxon>
        <taxon>Metazoa</taxon>
        <taxon>Cnidaria</taxon>
        <taxon>Anthozoa</taxon>
        <taxon>Hexacorallia</taxon>
        <taxon>Scleractinia</taxon>
        <taxon>Astrocoeniina</taxon>
        <taxon>Acroporidae</taxon>
        <taxon>Acropora</taxon>
    </lineage>
</organism>
<dbReference type="Gene3D" id="1.10.533.10">
    <property type="entry name" value="Death Domain, Fas"/>
    <property type="match status" value="1"/>
</dbReference>
<accession>A0AAD9V079</accession>
<dbReference type="SUPFAM" id="SSF47986">
    <property type="entry name" value="DEATH domain"/>
    <property type="match status" value="1"/>
</dbReference>
<feature type="domain" description="TNFR-Cys" evidence="9">
    <location>
        <begin position="47"/>
        <end position="88"/>
    </location>
</feature>
<gene>
    <name evidence="10" type="ORF">P5673_021627</name>
</gene>
<dbReference type="SMART" id="SM00208">
    <property type="entry name" value="TNFR"/>
    <property type="match status" value="4"/>
</dbReference>
<feature type="disulfide bond" evidence="6">
    <location>
        <begin position="109"/>
        <end position="127"/>
    </location>
</feature>
<dbReference type="PROSITE" id="PS50050">
    <property type="entry name" value="TNFR_NGFR_2"/>
    <property type="match status" value="3"/>
</dbReference>
<feature type="domain" description="TNFR-Cys" evidence="9">
    <location>
        <begin position="129"/>
        <end position="165"/>
    </location>
</feature>
<evidence type="ECO:0000256" key="7">
    <source>
        <dbReference type="SAM" id="Phobius"/>
    </source>
</evidence>
<feature type="disulfide bond" evidence="6">
    <location>
        <begin position="70"/>
        <end position="88"/>
    </location>
</feature>
<evidence type="ECO:0000259" key="9">
    <source>
        <dbReference type="PROSITE" id="PS50050"/>
    </source>
</evidence>
<feature type="repeat" description="TNFR-Cys" evidence="6">
    <location>
        <begin position="89"/>
        <end position="127"/>
    </location>
</feature>
<keyword evidence="11" id="KW-1185">Reference proteome</keyword>
<keyword evidence="7" id="KW-0812">Transmembrane</keyword>
<feature type="repeat" description="TNFR-Cys" evidence="6">
    <location>
        <begin position="47"/>
        <end position="88"/>
    </location>
</feature>
<evidence type="ECO:0000256" key="4">
    <source>
        <dbReference type="ARBA" id="ARBA00023157"/>
    </source>
</evidence>
<proteinExistence type="predicted"/>
<comment type="caution">
    <text evidence="10">The sequence shown here is derived from an EMBL/GenBank/DDBJ whole genome shotgun (WGS) entry which is preliminary data.</text>
</comment>
<feature type="domain" description="Death" evidence="8">
    <location>
        <begin position="270"/>
        <end position="348"/>
    </location>
</feature>
<dbReference type="Pfam" id="PF00531">
    <property type="entry name" value="Death"/>
    <property type="match status" value="1"/>
</dbReference>
<dbReference type="PANTHER" id="PTHR46605:SF2">
    <property type="entry name" value="TNFR-CYS DOMAIN-CONTAINING PROTEIN"/>
    <property type="match status" value="1"/>
</dbReference>
<feature type="disulfide bond" evidence="6">
    <location>
        <begin position="106"/>
        <end position="119"/>
    </location>
</feature>
<dbReference type="GO" id="GO:0005035">
    <property type="term" value="F:death receptor activity"/>
    <property type="evidence" value="ECO:0007669"/>
    <property type="project" value="TreeGrafter"/>
</dbReference>
<feature type="disulfide bond" evidence="6">
    <location>
        <begin position="144"/>
        <end position="157"/>
    </location>
</feature>
<reference evidence="10" key="2">
    <citation type="journal article" date="2023" name="Science">
        <title>Genomic signatures of disease resistance in endangered staghorn corals.</title>
        <authorList>
            <person name="Vollmer S.V."/>
            <person name="Selwyn J.D."/>
            <person name="Despard B.A."/>
            <person name="Roesel C.L."/>
        </authorList>
    </citation>
    <scope>NUCLEOTIDE SEQUENCE</scope>
    <source>
        <strain evidence="10">K2</strain>
    </source>
</reference>
<dbReference type="GO" id="GO:0048406">
    <property type="term" value="F:nerve growth factor binding"/>
    <property type="evidence" value="ECO:0007669"/>
    <property type="project" value="TreeGrafter"/>
</dbReference>
<dbReference type="GO" id="GO:0006915">
    <property type="term" value="P:apoptotic process"/>
    <property type="evidence" value="ECO:0007669"/>
    <property type="project" value="UniProtKB-KW"/>
</dbReference>
<dbReference type="GO" id="GO:0005886">
    <property type="term" value="C:plasma membrane"/>
    <property type="evidence" value="ECO:0007669"/>
    <property type="project" value="TreeGrafter"/>
</dbReference>
<keyword evidence="1" id="KW-0053">Apoptosis</keyword>
<feature type="disulfide bond" evidence="6">
    <location>
        <begin position="147"/>
        <end position="165"/>
    </location>
</feature>
<dbReference type="Pfam" id="PF00020">
    <property type="entry name" value="TNFR_c6"/>
    <property type="match status" value="3"/>
</dbReference>
<sequence>CLSIAACSCPLNSFKSAINNVCCDYCSAGSFMKKECEGSSKPTQCERCPGNSFTSKPNNDNSCKPCRKECGSGKVLKANCTNTADSLCHCPPGKFWDNLLLQCSSCTKCDAGQQMTVECQEEKNRVCETCEKGTYLKDNKCVPCSYCRQGEVVVKECTAARDTECQTPGLPQPTKLCRCHCKKSKTTQTTWHSTKPSAVTVRDAPSEPPQVVAERVDVWGPIFWILIGTIVVLIMVVAFLLILLCKGRRKFSFLFPENNVLFRTVRADIVERLGRMLNSKSGKNWKHLAGKMEYSSADTQAWSVLPNEAAQSLLYDWSQRNGSTVYALYQMLKELRRDDAAALILPLLVDQRVEGETV</sequence>
<dbReference type="InterPro" id="IPR001368">
    <property type="entry name" value="TNFR/NGFR_Cys_rich_reg"/>
</dbReference>
<evidence type="ECO:0000313" key="10">
    <source>
        <dbReference type="EMBL" id="KAK2556396.1"/>
    </source>
</evidence>
<evidence type="ECO:0000256" key="1">
    <source>
        <dbReference type="ARBA" id="ARBA00022703"/>
    </source>
</evidence>
<dbReference type="PANTHER" id="PTHR46605">
    <property type="entry name" value="TUMOR NECROSIS FACTOR RECEPTOR"/>
    <property type="match status" value="1"/>
</dbReference>
<keyword evidence="2" id="KW-0732">Signal</keyword>
<evidence type="ECO:0000259" key="8">
    <source>
        <dbReference type="PROSITE" id="PS50017"/>
    </source>
</evidence>
<name>A0AAD9V079_ACRCE</name>
<dbReference type="InterPro" id="IPR052302">
    <property type="entry name" value="Neurotrophin_rcpt-DD"/>
</dbReference>
<dbReference type="AlphaFoldDB" id="A0AAD9V079"/>